<keyword evidence="3" id="KW-1185">Reference proteome</keyword>
<keyword evidence="1" id="KW-0472">Membrane</keyword>
<keyword evidence="1" id="KW-1133">Transmembrane helix</keyword>
<dbReference type="Proteomes" id="UP000279833">
    <property type="component" value="Unassembled WGS sequence"/>
</dbReference>
<proteinExistence type="predicted"/>
<organism evidence="4">
    <name type="scientific">Schistosoma curassoni</name>
    <dbReference type="NCBI Taxonomy" id="6186"/>
    <lineage>
        <taxon>Eukaryota</taxon>
        <taxon>Metazoa</taxon>
        <taxon>Spiralia</taxon>
        <taxon>Lophotrochozoa</taxon>
        <taxon>Platyhelminthes</taxon>
        <taxon>Trematoda</taxon>
        <taxon>Digenea</taxon>
        <taxon>Strigeidida</taxon>
        <taxon>Schistosomatoidea</taxon>
        <taxon>Schistosomatidae</taxon>
        <taxon>Schistosoma</taxon>
    </lineage>
</organism>
<accession>A0A183JQ78</accession>
<dbReference type="AlphaFoldDB" id="A0A183JQ78"/>
<reference evidence="2 3" key="2">
    <citation type="submission" date="2018-11" db="EMBL/GenBank/DDBJ databases">
        <authorList>
            <consortium name="Pathogen Informatics"/>
        </authorList>
    </citation>
    <scope>NUCLEOTIDE SEQUENCE [LARGE SCALE GENOMIC DNA]</scope>
    <source>
        <strain evidence="2">Dakar</strain>
        <strain evidence="3">Dakar, Senegal</strain>
    </source>
</reference>
<reference evidence="4" key="1">
    <citation type="submission" date="2016-06" db="UniProtKB">
        <authorList>
            <consortium name="WormBaseParasite"/>
        </authorList>
    </citation>
    <scope>IDENTIFICATION</scope>
</reference>
<feature type="transmembrane region" description="Helical" evidence="1">
    <location>
        <begin position="6"/>
        <end position="24"/>
    </location>
</feature>
<sequence length="47" mass="5808">MLFHQIWFVLMIHIFLMKFLTIPYHSSCLKVLMIHCYQTQNLVKRKL</sequence>
<evidence type="ECO:0000313" key="4">
    <source>
        <dbReference type="WBParaSite" id="SCUD_0000486501-mRNA-1"/>
    </source>
</evidence>
<gene>
    <name evidence="2" type="ORF">SCUD_LOCUS4865</name>
</gene>
<evidence type="ECO:0000313" key="3">
    <source>
        <dbReference type="Proteomes" id="UP000279833"/>
    </source>
</evidence>
<dbReference type="EMBL" id="UZAK01006984">
    <property type="protein sequence ID" value="VDO91288.1"/>
    <property type="molecule type" value="Genomic_DNA"/>
</dbReference>
<keyword evidence="1" id="KW-0812">Transmembrane</keyword>
<evidence type="ECO:0000313" key="2">
    <source>
        <dbReference type="EMBL" id="VDO91288.1"/>
    </source>
</evidence>
<name>A0A183JQ78_9TREM</name>
<protein>
    <submittedName>
        <fullName evidence="2 4">Uncharacterized protein</fullName>
    </submittedName>
</protein>
<evidence type="ECO:0000256" key="1">
    <source>
        <dbReference type="SAM" id="Phobius"/>
    </source>
</evidence>
<dbReference type="WBParaSite" id="SCUD_0000486501-mRNA-1">
    <property type="protein sequence ID" value="SCUD_0000486501-mRNA-1"/>
    <property type="gene ID" value="SCUD_0000486501"/>
</dbReference>